<sequence length="122" mass="13909">MPATNVVSERSFSALKPFGTYLRSTTGQARLNHLMRLQHVHKEFADGIDVVAVANLFVGDNHRRRLLFETFSKYDLPMKSVFASKATQTYFSDHEITMMSLQLGETFSGFKIQRPVQWVLPA</sequence>
<accession>A0ABN8S7R0</accession>
<dbReference type="Proteomes" id="UP001159427">
    <property type="component" value="Unassembled WGS sequence"/>
</dbReference>
<evidence type="ECO:0000313" key="1">
    <source>
        <dbReference type="EMBL" id="CAH3185824.1"/>
    </source>
</evidence>
<organism evidence="1 2">
    <name type="scientific">Porites evermanni</name>
    <dbReference type="NCBI Taxonomy" id="104178"/>
    <lineage>
        <taxon>Eukaryota</taxon>
        <taxon>Metazoa</taxon>
        <taxon>Cnidaria</taxon>
        <taxon>Anthozoa</taxon>
        <taxon>Hexacorallia</taxon>
        <taxon>Scleractinia</taxon>
        <taxon>Fungiina</taxon>
        <taxon>Poritidae</taxon>
        <taxon>Porites</taxon>
    </lineage>
</organism>
<keyword evidence="2" id="KW-1185">Reference proteome</keyword>
<comment type="caution">
    <text evidence="1">The sequence shown here is derived from an EMBL/GenBank/DDBJ whole genome shotgun (WGS) entry which is preliminary data.</text>
</comment>
<protein>
    <recommendedName>
        <fullName evidence="3">HAT C-terminal dimerisation domain-containing protein</fullName>
    </recommendedName>
</protein>
<evidence type="ECO:0008006" key="3">
    <source>
        <dbReference type="Google" id="ProtNLM"/>
    </source>
</evidence>
<proteinExistence type="predicted"/>
<name>A0ABN8S7R0_9CNID</name>
<reference evidence="1 2" key="1">
    <citation type="submission" date="2022-05" db="EMBL/GenBank/DDBJ databases">
        <authorList>
            <consortium name="Genoscope - CEA"/>
            <person name="William W."/>
        </authorList>
    </citation>
    <scope>NUCLEOTIDE SEQUENCE [LARGE SCALE GENOMIC DNA]</scope>
</reference>
<gene>
    <name evidence="1" type="ORF">PEVE_00016370</name>
</gene>
<evidence type="ECO:0000313" key="2">
    <source>
        <dbReference type="Proteomes" id="UP001159427"/>
    </source>
</evidence>
<dbReference type="EMBL" id="CALNXI010002289">
    <property type="protein sequence ID" value="CAH3185824.1"/>
    <property type="molecule type" value="Genomic_DNA"/>
</dbReference>